<comment type="caution">
    <text evidence="4">The sequence shown here is derived from an EMBL/GenBank/DDBJ whole genome shotgun (WGS) entry which is preliminary data.</text>
</comment>
<evidence type="ECO:0000313" key="4">
    <source>
        <dbReference type="EMBL" id="KAK4216298.1"/>
    </source>
</evidence>
<dbReference type="EMBL" id="MU858070">
    <property type="protein sequence ID" value="KAK4216298.1"/>
    <property type="molecule type" value="Genomic_DNA"/>
</dbReference>
<protein>
    <submittedName>
        <fullName evidence="4">Heterokaryon incompatibility protein-domain-containing protein</fullName>
    </submittedName>
</protein>
<proteinExistence type="predicted"/>
<dbReference type="PANTHER" id="PTHR10622">
    <property type="entry name" value="HET DOMAIN-CONTAINING PROTEIN"/>
    <property type="match status" value="1"/>
</dbReference>
<gene>
    <name evidence="4" type="ORF">QBC37DRAFT_417362</name>
</gene>
<dbReference type="PANTHER" id="PTHR10622:SF10">
    <property type="entry name" value="HET DOMAIN-CONTAINING PROTEIN"/>
    <property type="match status" value="1"/>
</dbReference>
<feature type="domain" description="Heterokaryon incompatibility" evidence="2">
    <location>
        <begin position="22"/>
        <end position="125"/>
    </location>
</feature>
<reference evidence="4" key="2">
    <citation type="submission" date="2023-05" db="EMBL/GenBank/DDBJ databases">
        <authorList>
            <consortium name="Lawrence Berkeley National Laboratory"/>
            <person name="Steindorff A."/>
            <person name="Hensen N."/>
            <person name="Bonometti L."/>
            <person name="Westerberg I."/>
            <person name="Brannstrom I.O."/>
            <person name="Guillou S."/>
            <person name="Cros-Aarteil S."/>
            <person name="Calhoun S."/>
            <person name="Haridas S."/>
            <person name="Kuo A."/>
            <person name="Mondo S."/>
            <person name="Pangilinan J."/>
            <person name="Riley R."/>
            <person name="Labutti K."/>
            <person name="Andreopoulos B."/>
            <person name="Lipzen A."/>
            <person name="Chen C."/>
            <person name="Yanf M."/>
            <person name="Daum C."/>
            <person name="Ng V."/>
            <person name="Clum A."/>
            <person name="Ohm R."/>
            <person name="Martin F."/>
            <person name="Silar P."/>
            <person name="Natvig D."/>
            <person name="Lalanne C."/>
            <person name="Gautier V."/>
            <person name="Ament-Velasquez S.L."/>
            <person name="Kruys A."/>
            <person name="Hutchinson M.I."/>
            <person name="Powell A.J."/>
            <person name="Barry K."/>
            <person name="Miller A.N."/>
            <person name="Grigoriev I.V."/>
            <person name="Debuchy R."/>
            <person name="Gladieux P."/>
            <person name="Thoren M.H."/>
            <person name="Johannesson H."/>
        </authorList>
    </citation>
    <scope>NUCLEOTIDE SEQUENCE</scope>
    <source>
        <strain evidence="4">PSN293</strain>
    </source>
</reference>
<reference evidence="4" key="1">
    <citation type="journal article" date="2023" name="Mol. Phylogenet. Evol.">
        <title>Genome-scale phylogeny and comparative genomics of the fungal order Sordariales.</title>
        <authorList>
            <person name="Hensen N."/>
            <person name="Bonometti L."/>
            <person name="Westerberg I."/>
            <person name="Brannstrom I.O."/>
            <person name="Guillou S."/>
            <person name="Cros-Aarteil S."/>
            <person name="Calhoun S."/>
            <person name="Haridas S."/>
            <person name="Kuo A."/>
            <person name="Mondo S."/>
            <person name="Pangilinan J."/>
            <person name="Riley R."/>
            <person name="LaButti K."/>
            <person name="Andreopoulos B."/>
            <person name="Lipzen A."/>
            <person name="Chen C."/>
            <person name="Yan M."/>
            <person name="Daum C."/>
            <person name="Ng V."/>
            <person name="Clum A."/>
            <person name="Steindorff A."/>
            <person name="Ohm R.A."/>
            <person name="Martin F."/>
            <person name="Silar P."/>
            <person name="Natvig D.O."/>
            <person name="Lalanne C."/>
            <person name="Gautier V."/>
            <person name="Ament-Velasquez S.L."/>
            <person name="Kruys A."/>
            <person name="Hutchinson M.I."/>
            <person name="Powell A.J."/>
            <person name="Barry K."/>
            <person name="Miller A.N."/>
            <person name="Grigoriev I.V."/>
            <person name="Debuchy R."/>
            <person name="Gladieux P."/>
            <person name="Hiltunen Thoren M."/>
            <person name="Johannesson H."/>
        </authorList>
    </citation>
    <scope>NUCLEOTIDE SEQUENCE</scope>
    <source>
        <strain evidence="4">PSN293</strain>
    </source>
</reference>
<dbReference type="Pfam" id="PF06985">
    <property type="entry name" value="HET"/>
    <property type="match status" value="1"/>
</dbReference>
<name>A0AAN6YD44_9PEZI</name>
<accession>A0AAN6YD44</accession>
<dbReference type="Proteomes" id="UP001301769">
    <property type="component" value="Unassembled WGS sequence"/>
</dbReference>
<evidence type="ECO:0000259" key="2">
    <source>
        <dbReference type="Pfam" id="PF06985"/>
    </source>
</evidence>
<feature type="domain" description="DUF8212" evidence="3">
    <location>
        <begin position="249"/>
        <end position="277"/>
    </location>
</feature>
<evidence type="ECO:0000259" key="3">
    <source>
        <dbReference type="Pfam" id="PF26640"/>
    </source>
</evidence>
<organism evidence="4 5">
    <name type="scientific">Rhypophila decipiens</name>
    <dbReference type="NCBI Taxonomy" id="261697"/>
    <lineage>
        <taxon>Eukaryota</taxon>
        <taxon>Fungi</taxon>
        <taxon>Dikarya</taxon>
        <taxon>Ascomycota</taxon>
        <taxon>Pezizomycotina</taxon>
        <taxon>Sordariomycetes</taxon>
        <taxon>Sordariomycetidae</taxon>
        <taxon>Sordariales</taxon>
        <taxon>Naviculisporaceae</taxon>
        <taxon>Rhypophila</taxon>
    </lineage>
</organism>
<feature type="region of interest" description="Disordered" evidence="1">
    <location>
        <begin position="662"/>
        <end position="687"/>
    </location>
</feature>
<dbReference type="AlphaFoldDB" id="A0AAN6YD44"/>
<evidence type="ECO:0000256" key="1">
    <source>
        <dbReference type="SAM" id="MobiDB-lite"/>
    </source>
</evidence>
<sequence>MRLIDTKTLHIQEFTGPKVPRYAILSHTWGDQELTYQDWLYVHEQSPKRWGWVQLPEEIQRLKSTDGYVKVLKACEYARQHNSNCQWLWADTVCIDKSSSAELSEAINSMFEWYRRAEVCYALLVDVPTLSSEELAKCSYRTSAFRQSRWFRRGWTLQELVAPWSVVFLSQDWTRLGTKSSLAKHIATITSIPESCLSGNWDRIRDQTSIAQKMSWAAWRQTTRIEDQAYCLMGLFRINMPLLYGEGEKAFRRLQQEIIKKTGDLSFLAWQSKRSQTFARDHFIHWELPTLAVSPSRFSSARNVKLKKTTEILATKRVFTSNTGTFIHRPRLSTLDGNFVFAPLNSEVLTTSRPAPKSVWIPLSRNGPSQGWTRSSFPASTIVTALDPYRCEKYKGSPSATCLLDPYEPSSTRHYFRKSHPRGFTARTKPSRQVCIVPVFATPSPWIEVVESHPHSDKLDSLMITLAEVDEYIYHGLTVFKDVGDADASHEFAVHFLVIFGRDSNRPVYWNVEPGFHKYEHRVPSEGDLARRCYEITDSILGKAKQSMDKAKRSGIVSAAAGIDGNSTLKDAREAVVTRAKSPDLSYGYVGSYDLSQQLLAVLKRSPETLARAHFLRTLGSGTFMELDSHCSDSTKGGSYVHNPLSIRVQDDLDGSRKEEIDFSNQSHFDEPEFFNYGSDELEAESS</sequence>
<dbReference type="Pfam" id="PF26640">
    <property type="entry name" value="DUF8212"/>
    <property type="match status" value="1"/>
</dbReference>
<keyword evidence="5" id="KW-1185">Reference proteome</keyword>
<dbReference type="InterPro" id="IPR010730">
    <property type="entry name" value="HET"/>
</dbReference>
<dbReference type="InterPro" id="IPR058525">
    <property type="entry name" value="DUF8212"/>
</dbReference>
<evidence type="ECO:0000313" key="5">
    <source>
        <dbReference type="Proteomes" id="UP001301769"/>
    </source>
</evidence>